<dbReference type="NCBIfam" id="TIGR01611">
    <property type="entry name" value="tail_tube"/>
    <property type="match status" value="1"/>
</dbReference>
<dbReference type="InterPro" id="IPR006498">
    <property type="entry name" value="Tail_tube"/>
</dbReference>
<protein>
    <recommendedName>
        <fullName evidence="2">Phage major tail tube protein</fullName>
    </recommendedName>
</protein>
<proteinExistence type="predicted"/>
<sequence>METNLAITQVSNANIYLDGKSLLGRAEEVKLPDITVAMSERKSLGMVGVIELPTGFEKMEGEIKWNSLYKDVALGVANPWKAVSLQVRANQAGYASGGRIAQVPLVVHLTVSFKKNPLGTFKQNESAEFTSSFSCYYIKQVLGGEEILEFDAMANIYKVGGVDQLADFRKNTGA</sequence>
<name>A0A450WGS0_9GAMM</name>
<evidence type="ECO:0008006" key="2">
    <source>
        <dbReference type="Google" id="ProtNLM"/>
    </source>
</evidence>
<reference evidence="1" key="1">
    <citation type="submission" date="2019-02" db="EMBL/GenBank/DDBJ databases">
        <authorList>
            <person name="Gruber-Vodicka R. H."/>
            <person name="Seah K. B. B."/>
        </authorList>
    </citation>
    <scope>NUCLEOTIDE SEQUENCE</scope>
    <source>
        <strain evidence="1">BECK_BY7</strain>
    </source>
</reference>
<evidence type="ECO:0000313" key="1">
    <source>
        <dbReference type="EMBL" id="VFK16276.1"/>
    </source>
</evidence>
<accession>A0A450WGS0</accession>
<dbReference type="AlphaFoldDB" id="A0A450WGS0"/>
<gene>
    <name evidence="1" type="ORF">BECKLFY1418C_GA0070996_102228</name>
</gene>
<organism evidence="1">
    <name type="scientific">Candidatus Kentrum sp. LFY</name>
    <dbReference type="NCBI Taxonomy" id="2126342"/>
    <lineage>
        <taxon>Bacteria</taxon>
        <taxon>Pseudomonadati</taxon>
        <taxon>Pseudomonadota</taxon>
        <taxon>Gammaproteobacteria</taxon>
        <taxon>Candidatus Kentrum</taxon>
    </lineage>
</organism>
<dbReference type="Pfam" id="PF04985">
    <property type="entry name" value="Phage_tube"/>
    <property type="match status" value="1"/>
</dbReference>
<dbReference type="EMBL" id="CAADFN010000022">
    <property type="protein sequence ID" value="VFK16276.1"/>
    <property type="molecule type" value="Genomic_DNA"/>
</dbReference>